<gene>
    <name evidence="2" type="ORF">EV695_2337</name>
</gene>
<dbReference type="PANTHER" id="PTHR13696">
    <property type="entry name" value="P-LOOP CONTAINING NUCLEOSIDE TRIPHOSPHATE HYDROLASE"/>
    <property type="match status" value="1"/>
</dbReference>
<dbReference type="PANTHER" id="PTHR13696:SF96">
    <property type="entry name" value="COBQ_COBB_MIND_PARA NUCLEOTIDE BINDING DOMAIN-CONTAINING PROTEIN"/>
    <property type="match status" value="1"/>
</dbReference>
<dbReference type="AlphaFoldDB" id="A0A4R1F569"/>
<dbReference type="OrthoDB" id="69313at2"/>
<dbReference type="PIRSF" id="PIRSF009320">
    <property type="entry name" value="Nuc_binding_HP_1000"/>
    <property type="match status" value="1"/>
</dbReference>
<dbReference type="Pfam" id="PF01656">
    <property type="entry name" value="CbiA"/>
    <property type="match status" value="1"/>
</dbReference>
<evidence type="ECO:0000259" key="1">
    <source>
        <dbReference type="Pfam" id="PF01656"/>
    </source>
</evidence>
<comment type="caution">
    <text evidence="2">The sequence shown here is derived from an EMBL/GenBank/DDBJ whole genome shotgun (WGS) entry which is preliminary data.</text>
</comment>
<dbReference type="CDD" id="cd02042">
    <property type="entry name" value="ParAB_family"/>
    <property type="match status" value="1"/>
</dbReference>
<accession>A0A4R1F569</accession>
<organism evidence="2 3">
    <name type="scientific">Cocleimonas flava</name>
    <dbReference type="NCBI Taxonomy" id="634765"/>
    <lineage>
        <taxon>Bacteria</taxon>
        <taxon>Pseudomonadati</taxon>
        <taxon>Pseudomonadota</taxon>
        <taxon>Gammaproteobacteria</taxon>
        <taxon>Thiotrichales</taxon>
        <taxon>Thiotrichaceae</taxon>
        <taxon>Cocleimonas</taxon>
    </lineage>
</organism>
<reference evidence="2 3" key="1">
    <citation type="submission" date="2019-03" db="EMBL/GenBank/DDBJ databases">
        <title>Genomic Encyclopedia of Type Strains, Phase IV (KMG-IV): sequencing the most valuable type-strain genomes for metagenomic binning, comparative biology and taxonomic classification.</title>
        <authorList>
            <person name="Goeker M."/>
        </authorList>
    </citation>
    <scope>NUCLEOTIDE SEQUENCE [LARGE SCALE GENOMIC DNA]</scope>
    <source>
        <strain evidence="2 3">DSM 24830</strain>
    </source>
</reference>
<dbReference type="EMBL" id="SMFQ01000003">
    <property type="protein sequence ID" value="TCJ87822.1"/>
    <property type="molecule type" value="Genomic_DNA"/>
</dbReference>
<dbReference type="RefSeq" id="WP_131906067.1">
    <property type="nucleotide sequence ID" value="NZ_BAAAFU010000004.1"/>
</dbReference>
<dbReference type="SUPFAM" id="SSF52540">
    <property type="entry name" value="P-loop containing nucleoside triphosphate hydrolases"/>
    <property type="match status" value="1"/>
</dbReference>
<dbReference type="Gene3D" id="3.40.50.300">
    <property type="entry name" value="P-loop containing nucleotide triphosphate hydrolases"/>
    <property type="match status" value="1"/>
</dbReference>
<feature type="domain" description="CobQ/CobB/MinD/ParA nucleotide binding" evidence="1">
    <location>
        <begin position="4"/>
        <end position="185"/>
    </location>
</feature>
<dbReference type="InterPro" id="IPR050678">
    <property type="entry name" value="DNA_Partitioning_ATPase"/>
</dbReference>
<name>A0A4R1F569_9GAMM</name>
<proteinExistence type="predicted"/>
<dbReference type="InterPro" id="IPR027417">
    <property type="entry name" value="P-loop_NTPase"/>
</dbReference>
<protein>
    <submittedName>
        <fullName evidence="2">Chromosome partitioning protein</fullName>
    </submittedName>
</protein>
<evidence type="ECO:0000313" key="3">
    <source>
        <dbReference type="Proteomes" id="UP000294887"/>
    </source>
</evidence>
<dbReference type="InterPro" id="IPR002586">
    <property type="entry name" value="CobQ/CobB/MinD/ParA_Nub-bd_dom"/>
</dbReference>
<dbReference type="Proteomes" id="UP000294887">
    <property type="component" value="Unassembled WGS sequence"/>
</dbReference>
<evidence type="ECO:0000313" key="2">
    <source>
        <dbReference type="EMBL" id="TCJ87822.1"/>
    </source>
</evidence>
<sequence>MHKITLMNSKGGCGKTTIATNLAAYYATKGYSTCLFDFDPQGSSVHWLSRRSESRPSIYGFAASDNKMSPVNSEQQAPADSEIAIIDSPAGVALDDAMLQALVKNTDTLLMPVLPSPIDIHACAHFIEKLLIQGGAKQNGLKMSNIGIIANRVKTNTVAYRKLHKFLDRLGIPFVASLNDAQNYVFAHDQGLGVHELNKSRNVKDQEQWAELLNWLDTKALEHSDMNKQAGNF</sequence>
<keyword evidence="3" id="KW-1185">Reference proteome</keyword>